<reference evidence="7 8" key="1">
    <citation type="submission" date="2020-07" db="EMBL/GenBank/DDBJ databases">
        <title>Genomic Encyclopedia of Type Strains, Phase IV (KMG-V): Genome sequencing to study the core and pangenomes of soil and plant-associated prokaryotes.</title>
        <authorList>
            <person name="Whitman W."/>
        </authorList>
    </citation>
    <scope>NUCLEOTIDE SEQUENCE [LARGE SCALE GENOMIC DNA]</scope>
    <source>
        <strain evidence="7 8">AN3</strain>
    </source>
</reference>
<comment type="caution">
    <text evidence="7">The sequence shown here is derived from an EMBL/GenBank/DDBJ whole genome shotgun (WGS) entry which is preliminary data.</text>
</comment>
<dbReference type="InterPro" id="IPR028090">
    <property type="entry name" value="JAB_dom_prok"/>
</dbReference>
<keyword evidence="4" id="KW-0862">Zinc</keyword>
<keyword evidence="5" id="KW-0482">Metalloprotease</keyword>
<evidence type="ECO:0000259" key="6">
    <source>
        <dbReference type="Pfam" id="PF14464"/>
    </source>
</evidence>
<dbReference type="Pfam" id="PF14464">
    <property type="entry name" value="Prok-JAB"/>
    <property type="match status" value="1"/>
</dbReference>
<dbReference type="EMBL" id="JACGXN010000009">
    <property type="protein sequence ID" value="MBA8880864.1"/>
    <property type="molecule type" value="Genomic_DNA"/>
</dbReference>
<dbReference type="Gene3D" id="3.40.140.10">
    <property type="entry name" value="Cytidine Deaminase, domain 2"/>
    <property type="match status" value="1"/>
</dbReference>
<evidence type="ECO:0000313" key="7">
    <source>
        <dbReference type="EMBL" id="MBA8880864.1"/>
    </source>
</evidence>
<proteinExistence type="predicted"/>
<evidence type="ECO:0000313" key="8">
    <source>
        <dbReference type="Proteomes" id="UP000549052"/>
    </source>
</evidence>
<dbReference type="SUPFAM" id="SSF102712">
    <property type="entry name" value="JAB1/MPN domain"/>
    <property type="match status" value="1"/>
</dbReference>
<keyword evidence="2" id="KW-0479">Metal-binding</keyword>
<protein>
    <submittedName>
        <fullName evidence="7">Integrative and conjugative element protein (TIGR02256 family)</fullName>
    </submittedName>
</protein>
<keyword evidence="3" id="KW-0378">Hydrolase</keyword>
<evidence type="ECO:0000256" key="4">
    <source>
        <dbReference type="ARBA" id="ARBA00022833"/>
    </source>
</evidence>
<evidence type="ECO:0000256" key="2">
    <source>
        <dbReference type="ARBA" id="ARBA00022723"/>
    </source>
</evidence>
<dbReference type="GO" id="GO:0008237">
    <property type="term" value="F:metallopeptidase activity"/>
    <property type="evidence" value="ECO:0007669"/>
    <property type="project" value="UniProtKB-KW"/>
</dbReference>
<accession>A0A839ETM7</accession>
<evidence type="ECO:0000256" key="1">
    <source>
        <dbReference type="ARBA" id="ARBA00022670"/>
    </source>
</evidence>
<organism evidence="7 8">
    <name type="scientific">Phyllobacterium myrsinacearum</name>
    <dbReference type="NCBI Taxonomy" id="28101"/>
    <lineage>
        <taxon>Bacteria</taxon>
        <taxon>Pseudomonadati</taxon>
        <taxon>Pseudomonadota</taxon>
        <taxon>Alphaproteobacteria</taxon>
        <taxon>Hyphomicrobiales</taxon>
        <taxon>Phyllobacteriaceae</taxon>
        <taxon>Phyllobacterium</taxon>
    </lineage>
</organism>
<keyword evidence="8" id="KW-1185">Reference proteome</keyword>
<sequence length="152" mass="17257">MAIDLDRDTVVATFHRITVRFSPMVLEVFDLHRQRRWWSKEAGGQLFAKIDGGVWFVQSATGPRSTDRRGRFHFWPDRRSEQLEINQHFASGFHYVGDWHTHPQDIPSPSASDILSIESVVKESTLHTPGLLLCIIGLAPFPAGLYTSYHAG</sequence>
<evidence type="ECO:0000256" key="3">
    <source>
        <dbReference type="ARBA" id="ARBA00022801"/>
    </source>
</evidence>
<name>A0A839ETM7_9HYPH</name>
<dbReference type="GO" id="GO:0006508">
    <property type="term" value="P:proteolysis"/>
    <property type="evidence" value="ECO:0007669"/>
    <property type="project" value="UniProtKB-KW"/>
</dbReference>
<evidence type="ECO:0000256" key="5">
    <source>
        <dbReference type="ARBA" id="ARBA00023049"/>
    </source>
</evidence>
<keyword evidence="1" id="KW-0645">Protease</keyword>
<feature type="domain" description="JAB" evidence="6">
    <location>
        <begin position="33"/>
        <end position="130"/>
    </location>
</feature>
<dbReference type="GO" id="GO:0046872">
    <property type="term" value="F:metal ion binding"/>
    <property type="evidence" value="ECO:0007669"/>
    <property type="project" value="UniProtKB-KW"/>
</dbReference>
<dbReference type="Proteomes" id="UP000549052">
    <property type="component" value="Unassembled WGS sequence"/>
</dbReference>
<gene>
    <name evidence="7" type="ORF">FHW16_004589</name>
</gene>
<dbReference type="AlphaFoldDB" id="A0A839ETM7"/>